<keyword evidence="2" id="KW-0547">Nucleotide-binding</keyword>
<dbReference type="Gene3D" id="3.30.420.240">
    <property type="match status" value="1"/>
</dbReference>
<evidence type="ECO:0000256" key="1">
    <source>
        <dbReference type="ARBA" id="ARBA00022612"/>
    </source>
</evidence>
<dbReference type="InterPro" id="IPR035421">
    <property type="entry name" value="Terminase_6C"/>
</dbReference>
<evidence type="ECO:0000256" key="3">
    <source>
        <dbReference type="ARBA" id="ARBA00022840"/>
    </source>
</evidence>
<sequence length="394" mass="44011">MYPAQRRVILDPARIVIIEAATKAGKTVGCLLWLLSLAWNDEKPNGNYWWVAPVYSQSKMAMERLRGWLMQANPRKTIWSSHDTDMYIQLPNRCRIWFRSGDNSDTLYGDDVRAAVIDEATRCKPEVFYAIRSTLTATRGSLRIIGNVRGRKNWVHQMASRADGIMVAFHRLTAWDAVAGGILSREEIESAQRDLPESVFKELYLAEPSADGANPFGIDSIAKCIGELSTDPVSVWGVDLAKSHDWTVAVGLDEKCRVVELHRWQSDWGQTLRRLGQIIGDRPALIDSTGVGDPIVEELQRSLPCVTAFRFTSQSKQQIMEGLAARIQGSQTDGIVFPDGWLRSELESFEFEYSRNGVKYSSASGTHDDGVCALALAVRHIGAGNRNTLEVRIL</sequence>
<evidence type="ECO:0000313" key="9">
    <source>
        <dbReference type="EMBL" id="CAB5230521.1"/>
    </source>
</evidence>
<evidence type="ECO:0000259" key="5">
    <source>
        <dbReference type="Pfam" id="PF17289"/>
    </source>
</evidence>
<feature type="domain" description="Terminase large subunit gp17-like C-terminal" evidence="5">
    <location>
        <begin position="237"/>
        <end position="378"/>
    </location>
</feature>
<dbReference type="EMBL" id="LR797065">
    <property type="protein sequence ID" value="CAB4184416.1"/>
    <property type="molecule type" value="Genomic_DNA"/>
</dbReference>
<dbReference type="SUPFAM" id="SSF52540">
    <property type="entry name" value="P-loop containing nucleoside triphosphate hydrolases"/>
    <property type="match status" value="1"/>
</dbReference>
<evidence type="ECO:0000313" key="7">
    <source>
        <dbReference type="EMBL" id="CAB4192461.1"/>
    </source>
</evidence>
<proteinExistence type="predicted"/>
<keyword evidence="1" id="KW-1188">Viral release from host cell</keyword>
<protein>
    <recommendedName>
        <fullName evidence="5">Terminase large subunit gp17-like C-terminal domain-containing protein</fullName>
    </recommendedName>
</protein>
<organism evidence="6">
    <name type="scientific">uncultured Caudovirales phage</name>
    <dbReference type="NCBI Taxonomy" id="2100421"/>
    <lineage>
        <taxon>Viruses</taxon>
        <taxon>Duplodnaviria</taxon>
        <taxon>Heunggongvirae</taxon>
        <taxon>Uroviricota</taxon>
        <taxon>Caudoviricetes</taxon>
        <taxon>Peduoviridae</taxon>
        <taxon>Maltschvirus</taxon>
        <taxon>Maltschvirus maltsch</taxon>
    </lineage>
</organism>
<dbReference type="Pfam" id="PF17289">
    <property type="entry name" value="Terminase_6C"/>
    <property type="match status" value="1"/>
</dbReference>
<evidence type="ECO:0000256" key="2">
    <source>
        <dbReference type="ARBA" id="ARBA00022741"/>
    </source>
</evidence>
<dbReference type="InterPro" id="IPR027417">
    <property type="entry name" value="P-loop_NTPase"/>
</dbReference>
<keyword evidence="3" id="KW-0067">ATP-binding</keyword>
<dbReference type="Gene3D" id="3.40.50.300">
    <property type="entry name" value="P-loop containing nucleotide triphosphate hydrolases"/>
    <property type="match status" value="1"/>
</dbReference>
<name>A0A6J5QP98_9CAUD</name>
<dbReference type="EMBL" id="LR797438">
    <property type="protein sequence ID" value="CAB4216329.1"/>
    <property type="molecule type" value="Genomic_DNA"/>
</dbReference>
<dbReference type="EMBL" id="LR797184">
    <property type="protein sequence ID" value="CAB4192461.1"/>
    <property type="molecule type" value="Genomic_DNA"/>
</dbReference>
<dbReference type="EMBL" id="LR798418">
    <property type="protein sequence ID" value="CAB5230521.1"/>
    <property type="molecule type" value="Genomic_DNA"/>
</dbReference>
<reference evidence="6" key="1">
    <citation type="submission" date="2020-05" db="EMBL/GenBank/DDBJ databases">
        <authorList>
            <person name="Chiriac C."/>
            <person name="Salcher M."/>
            <person name="Ghai R."/>
            <person name="Kavagutti S V."/>
        </authorList>
    </citation>
    <scope>NUCLEOTIDE SEQUENCE</scope>
</reference>
<keyword evidence="4" id="KW-0231">Viral genome packaging</keyword>
<dbReference type="GO" id="GO:0005524">
    <property type="term" value="F:ATP binding"/>
    <property type="evidence" value="ECO:0007669"/>
    <property type="project" value="UniProtKB-KW"/>
</dbReference>
<evidence type="ECO:0000313" key="8">
    <source>
        <dbReference type="EMBL" id="CAB4216329.1"/>
    </source>
</evidence>
<accession>A0A6J5QP98</accession>
<gene>
    <name evidence="6" type="ORF">UFOVP1128_8</name>
    <name evidence="7" type="ORF">UFOVP1237_37</name>
    <name evidence="8" type="ORF">UFOVP1489_24</name>
    <name evidence="9" type="ORF">UFOVP1575_34</name>
</gene>
<evidence type="ECO:0000256" key="4">
    <source>
        <dbReference type="ARBA" id="ARBA00023219"/>
    </source>
</evidence>
<evidence type="ECO:0000313" key="6">
    <source>
        <dbReference type="EMBL" id="CAB4184416.1"/>
    </source>
</evidence>